<dbReference type="EMBL" id="PFER01000037">
    <property type="protein sequence ID" value="PJE73454.1"/>
    <property type="molecule type" value="Genomic_DNA"/>
</dbReference>
<evidence type="ECO:0000313" key="3">
    <source>
        <dbReference type="Proteomes" id="UP000230959"/>
    </source>
</evidence>
<organism evidence="2 3">
    <name type="scientific">Candidatus Terrybacteria bacterium CG10_big_fil_rev_8_21_14_0_10_41_10</name>
    <dbReference type="NCBI Taxonomy" id="1975026"/>
    <lineage>
        <taxon>Bacteria</taxon>
        <taxon>Candidatus Terryibacteriota</taxon>
    </lineage>
</organism>
<gene>
    <name evidence="2" type="ORF">COV02_02530</name>
</gene>
<comment type="caution">
    <text evidence="2">The sequence shown here is derived from an EMBL/GenBank/DDBJ whole genome shotgun (WGS) entry which is preliminary data.</text>
</comment>
<evidence type="ECO:0000256" key="1">
    <source>
        <dbReference type="SAM" id="Phobius"/>
    </source>
</evidence>
<keyword evidence="1" id="KW-0472">Membrane</keyword>
<keyword evidence="1" id="KW-1133">Transmembrane helix</keyword>
<dbReference type="AlphaFoldDB" id="A0A2M8LA21"/>
<sequence>MENNFNNGISPEEEGKASRLNQARNAAKLAKDVTSAVVTKNPKAILSLGAKLAKYWPVLAMAAVFDLFAIIPYLSVVINLCFGLVLFLYFGPKKLTASFITLGVGSVFDFFVGVLPINLAATVARIVIKEIG</sequence>
<feature type="transmembrane region" description="Helical" evidence="1">
    <location>
        <begin position="110"/>
        <end position="128"/>
    </location>
</feature>
<proteinExistence type="predicted"/>
<accession>A0A2M8LA21</accession>
<evidence type="ECO:0000313" key="2">
    <source>
        <dbReference type="EMBL" id="PJE73454.1"/>
    </source>
</evidence>
<reference evidence="3" key="1">
    <citation type="submission" date="2017-09" db="EMBL/GenBank/DDBJ databases">
        <title>Depth-based differentiation of microbial function through sediment-hosted aquifers and enrichment of novel symbionts in the deep terrestrial subsurface.</title>
        <authorList>
            <person name="Probst A.J."/>
            <person name="Ladd B."/>
            <person name="Jarett J.K."/>
            <person name="Geller-Mcgrath D.E."/>
            <person name="Sieber C.M.K."/>
            <person name="Emerson J.B."/>
            <person name="Anantharaman K."/>
            <person name="Thomas B.C."/>
            <person name="Malmstrom R."/>
            <person name="Stieglmeier M."/>
            <person name="Klingl A."/>
            <person name="Woyke T."/>
            <person name="Ryan C.M."/>
            <person name="Banfield J.F."/>
        </authorList>
    </citation>
    <scope>NUCLEOTIDE SEQUENCE [LARGE SCALE GENOMIC DNA]</scope>
</reference>
<feature type="transmembrane region" description="Helical" evidence="1">
    <location>
        <begin position="58"/>
        <end position="90"/>
    </location>
</feature>
<name>A0A2M8LA21_9BACT</name>
<dbReference type="Proteomes" id="UP000230959">
    <property type="component" value="Unassembled WGS sequence"/>
</dbReference>
<protein>
    <submittedName>
        <fullName evidence="2">Uncharacterized protein</fullName>
    </submittedName>
</protein>
<keyword evidence="1" id="KW-0812">Transmembrane</keyword>